<keyword evidence="2" id="KW-1185">Reference proteome</keyword>
<proteinExistence type="predicted"/>
<evidence type="ECO:0000313" key="2">
    <source>
        <dbReference type="Proteomes" id="UP001605036"/>
    </source>
</evidence>
<comment type="caution">
    <text evidence="1">The sequence shown here is derived from an EMBL/GenBank/DDBJ whole genome shotgun (WGS) entry which is preliminary data.</text>
</comment>
<organism evidence="1 2">
    <name type="scientific">Riccia fluitans</name>
    <dbReference type="NCBI Taxonomy" id="41844"/>
    <lineage>
        <taxon>Eukaryota</taxon>
        <taxon>Viridiplantae</taxon>
        <taxon>Streptophyta</taxon>
        <taxon>Embryophyta</taxon>
        <taxon>Marchantiophyta</taxon>
        <taxon>Marchantiopsida</taxon>
        <taxon>Marchantiidae</taxon>
        <taxon>Marchantiales</taxon>
        <taxon>Ricciaceae</taxon>
        <taxon>Riccia</taxon>
    </lineage>
</organism>
<dbReference type="PANTHER" id="PTHR21683">
    <property type="entry name" value="COILED-COIL DOMAIN-CONTAINING PROTEIN 42 LIKE-2-LIKE-RELATED"/>
    <property type="match status" value="1"/>
</dbReference>
<accession>A0ABD1YWL5</accession>
<dbReference type="InterPro" id="IPR051147">
    <property type="entry name" value="CFAP_domain-containing"/>
</dbReference>
<reference evidence="1 2" key="1">
    <citation type="submission" date="2024-09" db="EMBL/GenBank/DDBJ databases">
        <title>Chromosome-scale assembly of Riccia fluitans.</title>
        <authorList>
            <person name="Paukszto L."/>
            <person name="Sawicki J."/>
            <person name="Karawczyk K."/>
            <person name="Piernik-Szablinska J."/>
            <person name="Szczecinska M."/>
            <person name="Mazdziarz M."/>
        </authorList>
    </citation>
    <scope>NUCLEOTIDE SEQUENCE [LARGE SCALE GENOMIC DNA]</scope>
    <source>
        <strain evidence="1">Rf_01</strain>
        <tissue evidence="1">Aerial parts of the thallus</tissue>
    </source>
</reference>
<dbReference type="AlphaFoldDB" id="A0ABD1YWL5"/>
<dbReference type="PANTHER" id="PTHR21683:SF2">
    <property type="entry name" value="COILED-COIL DOMAIN-CONTAINING PROTEIN 42 LIKE-2-LIKE"/>
    <property type="match status" value="1"/>
</dbReference>
<sequence length="133" mass="15413">METVRNELQAYVKSSSNKILNLDNTRNVTKQMLEKKKSETAATQLHMDSILHAAATKTLARSQICMAAEYLFQRICKLSNISHFPYNNPLKQLDCVGDYISDLNYIIKAYKMMCIKKDHEAQRQREKEAQQQI</sequence>
<dbReference type="Proteomes" id="UP001605036">
    <property type="component" value="Unassembled WGS sequence"/>
</dbReference>
<evidence type="ECO:0000313" key="1">
    <source>
        <dbReference type="EMBL" id="KAL2634870.1"/>
    </source>
</evidence>
<name>A0ABD1YWL5_9MARC</name>
<dbReference type="EMBL" id="JBHFFA010000003">
    <property type="protein sequence ID" value="KAL2634870.1"/>
    <property type="molecule type" value="Genomic_DNA"/>
</dbReference>
<protein>
    <submittedName>
        <fullName evidence="1">Uncharacterized protein</fullName>
    </submittedName>
</protein>
<gene>
    <name evidence="1" type="ORF">R1flu_006349</name>
</gene>